<dbReference type="OrthoDB" id="2538017at2759"/>
<feature type="compositionally biased region" description="Polar residues" evidence="8">
    <location>
        <begin position="531"/>
        <end position="542"/>
    </location>
</feature>
<feature type="compositionally biased region" description="Polar residues" evidence="8">
    <location>
        <begin position="11"/>
        <end position="26"/>
    </location>
</feature>
<evidence type="ECO:0000256" key="5">
    <source>
        <dbReference type="ARBA" id="ARBA00023010"/>
    </source>
</evidence>
<dbReference type="GO" id="GO:0005643">
    <property type="term" value="C:nuclear pore"/>
    <property type="evidence" value="ECO:0007669"/>
    <property type="project" value="UniProtKB-SubCell"/>
</dbReference>
<keyword evidence="2" id="KW-0813">Transport</keyword>
<dbReference type="Proteomes" id="UP000507470">
    <property type="component" value="Unassembled WGS sequence"/>
</dbReference>
<evidence type="ECO:0000256" key="7">
    <source>
        <dbReference type="ARBA" id="ARBA00023242"/>
    </source>
</evidence>
<evidence type="ECO:0000313" key="10">
    <source>
        <dbReference type="Proteomes" id="UP000507470"/>
    </source>
</evidence>
<dbReference type="InterPro" id="IPR024882">
    <property type="entry name" value="NUP58/p45/49"/>
</dbReference>
<keyword evidence="3" id="KW-0509">mRNA transport</keyword>
<protein>
    <submittedName>
        <fullName evidence="9">NUPL1</fullName>
    </submittedName>
</protein>
<dbReference type="Gene3D" id="6.10.140.1350">
    <property type="match status" value="1"/>
</dbReference>
<keyword evidence="5" id="KW-0811">Translocation</keyword>
<feature type="compositionally biased region" description="Low complexity" evidence="8">
    <location>
        <begin position="313"/>
        <end position="326"/>
    </location>
</feature>
<dbReference type="EMBL" id="CACVKT020001553">
    <property type="protein sequence ID" value="CAC5369036.1"/>
    <property type="molecule type" value="Genomic_DNA"/>
</dbReference>
<evidence type="ECO:0000256" key="2">
    <source>
        <dbReference type="ARBA" id="ARBA00022448"/>
    </source>
</evidence>
<keyword evidence="7" id="KW-0539">Nucleus</keyword>
<evidence type="ECO:0000313" key="9">
    <source>
        <dbReference type="EMBL" id="CAC5369036.1"/>
    </source>
</evidence>
<evidence type="ECO:0000256" key="3">
    <source>
        <dbReference type="ARBA" id="ARBA00022816"/>
    </source>
</evidence>
<proteinExistence type="predicted"/>
<organism evidence="9 10">
    <name type="scientific">Mytilus coruscus</name>
    <name type="common">Sea mussel</name>
    <dbReference type="NCBI Taxonomy" id="42192"/>
    <lineage>
        <taxon>Eukaryota</taxon>
        <taxon>Metazoa</taxon>
        <taxon>Spiralia</taxon>
        <taxon>Lophotrochozoa</taxon>
        <taxon>Mollusca</taxon>
        <taxon>Bivalvia</taxon>
        <taxon>Autobranchia</taxon>
        <taxon>Pteriomorphia</taxon>
        <taxon>Mytilida</taxon>
        <taxon>Mytiloidea</taxon>
        <taxon>Mytilidae</taxon>
        <taxon>Mytilinae</taxon>
        <taxon>Mytilus</taxon>
    </lineage>
</organism>
<evidence type="ECO:0000256" key="6">
    <source>
        <dbReference type="ARBA" id="ARBA00023132"/>
    </source>
</evidence>
<keyword evidence="6" id="KW-0906">Nuclear pore complex</keyword>
<dbReference type="GO" id="GO:0017056">
    <property type="term" value="F:structural constituent of nuclear pore"/>
    <property type="evidence" value="ECO:0007669"/>
    <property type="project" value="InterPro"/>
</dbReference>
<keyword evidence="10" id="KW-1185">Reference proteome</keyword>
<feature type="region of interest" description="Disordered" evidence="8">
    <location>
        <begin position="525"/>
        <end position="547"/>
    </location>
</feature>
<evidence type="ECO:0000256" key="8">
    <source>
        <dbReference type="SAM" id="MobiDB-lite"/>
    </source>
</evidence>
<reference evidence="9 10" key="1">
    <citation type="submission" date="2020-06" db="EMBL/GenBank/DDBJ databases">
        <authorList>
            <person name="Li R."/>
            <person name="Bekaert M."/>
        </authorList>
    </citation>
    <scope>NUCLEOTIDE SEQUENCE [LARGE SCALE GENOMIC DNA]</scope>
    <source>
        <strain evidence="10">wild</strain>
    </source>
</reference>
<dbReference type="PANTHER" id="PTHR13437">
    <property type="entry name" value="NUCLEOPORIN P58/P45 NUCLEOPORIN-LIKE PROTEIN 1"/>
    <property type="match status" value="1"/>
</dbReference>
<feature type="region of interest" description="Disordered" evidence="8">
    <location>
        <begin position="1"/>
        <end position="28"/>
    </location>
</feature>
<dbReference type="GO" id="GO:0015031">
    <property type="term" value="P:protein transport"/>
    <property type="evidence" value="ECO:0007669"/>
    <property type="project" value="UniProtKB-KW"/>
</dbReference>
<keyword evidence="4" id="KW-0653">Protein transport</keyword>
<evidence type="ECO:0000256" key="4">
    <source>
        <dbReference type="ARBA" id="ARBA00022927"/>
    </source>
</evidence>
<dbReference type="Pfam" id="PF15967">
    <property type="entry name" value="Nucleoporin_FG2"/>
    <property type="match status" value="1"/>
</dbReference>
<name>A0A6J8AK15_MYTCO</name>
<dbReference type="GO" id="GO:0051028">
    <property type="term" value="P:mRNA transport"/>
    <property type="evidence" value="ECO:0007669"/>
    <property type="project" value="UniProtKB-KW"/>
</dbReference>
<dbReference type="AlphaFoldDB" id="A0A6J8AK15"/>
<evidence type="ECO:0000256" key="1">
    <source>
        <dbReference type="ARBA" id="ARBA00004567"/>
    </source>
</evidence>
<comment type="subcellular location">
    <subcellularLocation>
        <location evidence="1">Nucleus</location>
        <location evidence="1">Nuclear pore complex</location>
    </subcellularLocation>
</comment>
<gene>
    <name evidence="9" type="ORF">MCOR_8366</name>
</gene>
<accession>A0A6J8AK15</accession>
<sequence length="717" mass="71280">MANQPGGFNFGGSSATSSPFSLNKSATAPAATSGFSFGAAPAAGGQSTTTQQAVGGLSFGGTASTGTGGFNLGANLAATSAPTGGFGFGGGTQPASTSTGFTLGGIPAATSATAGPTLTGLLSGNPPGSTGALGLGGVAPKPAATGVSFGQTTLLGATTSAPATGLSFGVTTQPATGLTLGGLAKTTTGPTLGGITQAKPGFSLGGAISQPAAGLGGTPQTSTGFGLGGTTQASTGFGLGGTTQTSAQGFGLGGTTQTSSAGFGLGAKPPLQTGLTIGAAGINIGQATSAGSSIFGQTAAKPQVAGLGGVDPKTSAVTSGGTTTDTKPGDGKTLKESQLPPEIYGTVDEFQKYTKSEKNVQDDLARSTSKPLYKVQEDVVALRQLLSVVSNGLQRNAVVVEKLKHEMTQELKNAEMSMRTKDIPPGLQYDNTAPAEYFHRLVEDFENQMLSYRQQIETLEEHLASTHQPNKLTPDDLILLLRKLHETFIALAAQLHQVHEAVKTQKEHYLNYRKIFLHDTNNIFEPEKKQQPQTRPDTSTHLGPTPFGGLTNAAAVAMASALTRSQQPAVGPPVAGLAGNLGQTAGFGSTGLFGGGTTQPAFGATTATQPGIGGFGGFGSTTTQPAGFKGFGSGFGTTTTTQSTGFGAGFGATGGTATVRPLGFGTATTAASGFGGQSTFGQTGTLFGTAPAAAPAFGANGESAFQLNKPPTSKKKR</sequence>
<feature type="region of interest" description="Disordered" evidence="8">
    <location>
        <begin position="306"/>
        <end position="337"/>
    </location>
</feature>
<dbReference type="PANTHER" id="PTHR13437:SF2">
    <property type="entry name" value="NUCLEOPORIN P58_P45"/>
    <property type="match status" value="1"/>
</dbReference>
<dbReference type="GO" id="GO:0008139">
    <property type="term" value="F:nuclear localization sequence binding"/>
    <property type="evidence" value="ECO:0007669"/>
    <property type="project" value="InterPro"/>
</dbReference>